<dbReference type="EMBL" id="JABSTV010001246">
    <property type="protein sequence ID" value="KAH7976968.1"/>
    <property type="molecule type" value="Genomic_DNA"/>
</dbReference>
<keyword evidence="2" id="KW-1185">Reference proteome</keyword>
<dbReference type="VEuPathDB" id="VectorBase:RSAN_043410"/>
<gene>
    <name evidence="1" type="ORF">HPB52_021935</name>
</gene>
<proteinExistence type="predicted"/>
<evidence type="ECO:0000313" key="1">
    <source>
        <dbReference type="EMBL" id="KAH7976968.1"/>
    </source>
</evidence>
<name>A0A9D4QG76_RHISA</name>
<reference evidence="1" key="1">
    <citation type="journal article" date="2020" name="Cell">
        <title>Large-Scale Comparative Analyses of Tick Genomes Elucidate Their Genetic Diversity and Vector Capacities.</title>
        <authorList>
            <consortium name="Tick Genome and Microbiome Consortium (TIGMIC)"/>
            <person name="Jia N."/>
            <person name="Wang J."/>
            <person name="Shi W."/>
            <person name="Du L."/>
            <person name="Sun Y."/>
            <person name="Zhan W."/>
            <person name="Jiang J.F."/>
            <person name="Wang Q."/>
            <person name="Zhang B."/>
            <person name="Ji P."/>
            <person name="Bell-Sakyi L."/>
            <person name="Cui X.M."/>
            <person name="Yuan T.T."/>
            <person name="Jiang B.G."/>
            <person name="Yang W.F."/>
            <person name="Lam T.T."/>
            <person name="Chang Q.C."/>
            <person name="Ding S.J."/>
            <person name="Wang X.J."/>
            <person name="Zhu J.G."/>
            <person name="Ruan X.D."/>
            <person name="Zhao L."/>
            <person name="Wei J.T."/>
            <person name="Ye R.Z."/>
            <person name="Que T.C."/>
            <person name="Du C.H."/>
            <person name="Zhou Y.H."/>
            <person name="Cheng J.X."/>
            <person name="Dai P.F."/>
            <person name="Guo W.B."/>
            <person name="Han X.H."/>
            <person name="Huang E.J."/>
            <person name="Li L.F."/>
            <person name="Wei W."/>
            <person name="Gao Y.C."/>
            <person name="Liu J.Z."/>
            <person name="Shao H.Z."/>
            <person name="Wang X."/>
            <person name="Wang C.C."/>
            <person name="Yang T.C."/>
            <person name="Huo Q.B."/>
            <person name="Li W."/>
            <person name="Chen H.Y."/>
            <person name="Chen S.E."/>
            <person name="Zhou L.G."/>
            <person name="Ni X.B."/>
            <person name="Tian J.H."/>
            <person name="Sheng Y."/>
            <person name="Liu T."/>
            <person name="Pan Y.S."/>
            <person name="Xia L.Y."/>
            <person name="Li J."/>
            <person name="Zhao F."/>
            <person name="Cao W.C."/>
        </authorList>
    </citation>
    <scope>NUCLEOTIDE SEQUENCE</scope>
    <source>
        <strain evidence="1">Rsan-2018</strain>
    </source>
</reference>
<comment type="caution">
    <text evidence="1">The sequence shown here is derived from an EMBL/GenBank/DDBJ whole genome shotgun (WGS) entry which is preliminary data.</text>
</comment>
<organism evidence="1 2">
    <name type="scientific">Rhipicephalus sanguineus</name>
    <name type="common">Brown dog tick</name>
    <name type="synonym">Ixodes sanguineus</name>
    <dbReference type="NCBI Taxonomy" id="34632"/>
    <lineage>
        <taxon>Eukaryota</taxon>
        <taxon>Metazoa</taxon>
        <taxon>Ecdysozoa</taxon>
        <taxon>Arthropoda</taxon>
        <taxon>Chelicerata</taxon>
        <taxon>Arachnida</taxon>
        <taxon>Acari</taxon>
        <taxon>Parasitiformes</taxon>
        <taxon>Ixodida</taxon>
        <taxon>Ixodoidea</taxon>
        <taxon>Ixodidae</taxon>
        <taxon>Rhipicephalinae</taxon>
        <taxon>Rhipicephalus</taxon>
        <taxon>Rhipicephalus</taxon>
    </lineage>
</organism>
<evidence type="ECO:0000313" key="2">
    <source>
        <dbReference type="Proteomes" id="UP000821837"/>
    </source>
</evidence>
<reference evidence="1" key="2">
    <citation type="submission" date="2021-09" db="EMBL/GenBank/DDBJ databases">
        <authorList>
            <person name="Jia N."/>
            <person name="Wang J."/>
            <person name="Shi W."/>
            <person name="Du L."/>
            <person name="Sun Y."/>
            <person name="Zhan W."/>
            <person name="Jiang J."/>
            <person name="Wang Q."/>
            <person name="Zhang B."/>
            <person name="Ji P."/>
            <person name="Sakyi L.B."/>
            <person name="Cui X."/>
            <person name="Yuan T."/>
            <person name="Jiang B."/>
            <person name="Yang W."/>
            <person name="Lam T.T.-Y."/>
            <person name="Chang Q."/>
            <person name="Ding S."/>
            <person name="Wang X."/>
            <person name="Zhu J."/>
            <person name="Ruan X."/>
            <person name="Zhao L."/>
            <person name="Wei J."/>
            <person name="Que T."/>
            <person name="Du C."/>
            <person name="Cheng J."/>
            <person name="Dai P."/>
            <person name="Han X."/>
            <person name="Huang E."/>
            <person name="Gao Y."/>
            <person name="Liu J."/>
            <person name="Shao H."/>
            <person name="Ye R."/>
            <person name="Li L."/>
            <person name="Wei W."/>
            <person name="Wang X."/>
            <person name="Wang C."/>
            <person name="Huo Q."/>
            <person name="Li W."/>
            <person name="Guo W."/>
            <person name="Chen H."/>
            <person name="Chen S."/>
            <person name="Zhou L."/>
            <person name="Zhou L."/>
            <person name="Ni X."/>
            <person name="Tian J."/>
            <person name="Zhou Y."/>
            <person name="Sheng Y."/>
            <person name="Liu T."/>
            <person name="Pan Y."/>
            <person name="Xia L."/>
            <person name="Li J."/>
            <person name="Zhao F."/>
            <person name="Cao W."/>
        </authorList>
    </citation>
    <scope>NUCLEOTIDE SEQUENCE</scope>
    <source>
        <strain evidence="1">Rsan-2018</strain>
        <tissue evidence="1">Larvae</tissue>
    </source>
</reference>
<accession>A0A9D4QG76</accession>
<dbReference type="AlphaFoldDB" id="A0A9D4QG76"/>
<sequence length="262" mass="28665">MTRQDAFRQGLSTGLRAPSGKGGRLIILHAGSADGFVDGAALVFRAKKGAFPGRCHRERYGAGSNSKRIQQRAHQISATYPSGQWLLTLFHQHSVTPAQYERGVTHRRAELKRAAPVQCSLAGVPQSREALLEDTGRVRTAELHPSPPSGLQCDTMDALLRTVACILMLTYYPARTAQKSSLRAKESEAFDLCEEKFKVVQMAKGARLGAKMLDSCAMMLISRYGPKAIGIQRAAVKICMGFRMCHAKYADIKVSDKTLTVT</sequence>
<dbReference type="Proteomes" id="UP000821837">
    <property type="component" value="Chromosome 10"/>
</dbReference>
<protein>
    <submittedName>
        <fullName evidence="1">Uncharacterized protein</fullName>
    </submittedName>
</protein>
<dbReference type="VEuPathDB" id="VectorBase:RSAN_026046"/>